<dbReference type="Proteomes" id="UP000499080">
    <property type="component" value="Unassembled WGS sequence"/>
</dbReference>
<evidence type="ECO:0000313" key="2">
    <source>
        <dbReference type="Proteomes" id="UP000499080"/>
    </source>
</evidence>
<organism evidence="1 2">
    <name type="scientific">Araneus ventricosus</name>
    <name type="common">Orbweaver spider</name>
    <name type="synonym">Epeira ventricosa</name>
    <dbReference type="NCBI Taxonomy" id="182803"/>
    <lineage>
        <taxon>Eukaryota</taxon>
        <taxon>Metazoa</taxon>
        <taxon>Ecdysozoa</taxon>
        <taxon>Arthropoda</taxon>
        <taxon>Chelicerata</taxon>
        <taxon>Arachnida</taxon>
        <taxon>Araneae</taxon>
        <taxon>Araneomorphae</taxon>
        <taxon>Entelegynae</taxon>
        <taxon>Araneoidea</taxon>
        <taxon>Araneidae</taxon>
        <taxon>Araneus</taxon>
    </lineage>
</organism>
<evidence type="ECO:0000313" key="1">
    <source>
        <dbReference type="EMBL" id="GBN68105.1"/>
    </source>
</evidence>
<protein>
    <submittedName>
        <fullName evidence="1">Uncharacterized protein</fullName>
    </submittedName>
</protein>
<dbReference type="AlphaFoldDB" id="A0A4Y2QY89"/>
<dbReference type="EMBL" id="BGPR01015129">
    <property type="protein sequence ID" value="GBN68105.1"/>
    <property type="molecule type" value="Genomic_DNA"/>
</dbReference>
<gene>
    <name evidence="1" type="ORF">AVEN_205000_1</name>
</gene>
<sequence length="167" mass="18416">MDLVILNHGQMTRTTPEVALPPPNFRTTPAGGSLTPTIPIHNGSSVELGFESGKPSGPEAETLPLETFEINIIRSPVPGVLFIVEENKKDLGLDLFRLGKLRGMSQASIDQTASSFQWLTYRRRCPGNNSWDSSFGAGSAREILSCRRRQISCIIVRNYSRNSVRKS</sequence>
<keyword evidence="2" id="KW-1185">Reference proteome</keyword>
<comment type="caution">
    <text evidence="1">The sequence shown here is derived from an EMBL/GenBank/DDBJ whole genome shotgun (WGS) entry which is preliminary data.</text>
</comment>
<reference evidence="1 2" key="1">
    <citation type="journal article" date="2019" name="Sci. Rep.">
        <title>Orb-weaving spider Araneus ventricosus genome elucidates the spidroin gene catalogue.</title>
        <authorList>
            <person name="Kono N."/>
            <person name="Nakamura H."/>
            <person name="Ohtoshi R."/>
            <person name="Moran D.A.P."/>
            <person name="Shinohara A."/>
            <person name="Yoshida Y."/>
            <person name="Fujiwara M."/>
            <person name="Mori M."/>
            <person name="Tomita M."/>
            <person name="Arakawa K."/>
        </authorList>
    </citation>
    <scope>NUCLEOTIDE SEQUENCE [LARGE SCALE GENOMIC DNA]</scope>
</reference>
<name>A0A4Y2QY89_ARAVE</name>
<proteinExistence type="predicted"/>
<accession>A0A4Y2QY89</accession>